<dbReference type="InterPro" id="IPR018200">
    <property type="entry name" value="USP_CS"/>
</dbReference>
<dbReference type="EMBL" id="JAGMWT010000027">
    <property type="protein sequence ID" value="KAH7110553.1"/>
    <property type="molecule type" value="Genomic_DNA"/>
</dbReference>
<feature type="compositionally biased region" description="Polar residues" evidence="1">
    <location>
        <begin position="2473"/>
        <end position="2483"/>
    </location>
</feature>
<feature type="region of interest" description="Disordered" evidence="1">
    <location>
        <begin position="1"/>
        <end position="104"/>
    </location>
</feature>
<dbReference type="GO" id="GO:0016579">
    <property type="term" value="P:protein deubiquitination"/>
    <property type="evidence" value="ECO:0007669"/>
    <property type="project" value="InterPro"/>
</dbReference>
<evidence type="ECO:0000256" key="1">
    <source>
        <dbReference type="SAM" id="MobiDB-lite"/>
    </source>
</evidence>
<dbReference type="InterPro" id="IPR038765">
    <property type="entry name" value="Papain-like_cys_pep_sf"/>
</dbReference>
<gene>
    <name evidence="3" type="ORF">B0J11DRAFT_586139</name>
</gene>
<dbReference type="Pfam" id="PF00443">
    <property type="entry name" value="UCH"/>
    <property type="match status" value="1"/>
</dbReference>
<reference evidence="3" key="1">
    <citation type="journal article" date="2021" name="Nat. Commun.">
        <title>Genetic determinants of endophytism in the Arabidopsis root mycobiome.</title>
        <authorList>
            <person name="Mesny F."/>
            <person name="Miyauchi S."/>
            <person name="Thiergart T."/>
            <person name="Pickel B."/>
            <person name="Atanasova L."/>
            <person name="Karlsson M."/>
            <person name="Huettel B."/>
            <person name="Barry K.W."/>
            <person name="Haridas S."/>
            <person name="Chen C."/>
            <person name="Bauer D."/>
            <person name="Andreopoulos W."/>
            <person name="Pangilinan J."/>
            <person name="LaButti K."/>
            <person name="Riley R."/>
            <person name="Lipzen A."/>
            <person name="Clum A."/>
            <person name="Drula E."/>
            <person name="Henrissat B."/>
            <person name="Kohler A."/>
            <person name="Grigoriev I.V."/>
            <person name="Martin F.M."/>
            <person name="Hacquard S."/>
        </authorList>
    </citation>
    <scope>NUCLEOTIDE SEQUENCE</scope>
    <source>
        <strain evidence="3">MPI-CAGE-CH-0243</strain>
    </source>
</reference>
<dbReference type="PANTHER" id="PTHR24006:SF925">
    <property type="entry name" value="UBIQUITINYL HYDROLASE 1"/>
    <property type="match status" value="1"/>
</dbReference>
<sequence length="2506" mass="286084">MSQQDHDLKGSVVSSDDLSAITIPASPPRRLSMEDADSSLTRKRPRLDNGSADNRPMPADSPPDVDPYSTHLAEQPREMTIRSQLPSSSQTQDTAADIDPQKDTSFMDVVQSEPITGLDEPIEAQFDGGDDVGVSSPPVLAIDDDDEYASIRIEYDEEDYFRKFPFASSGFTGPPYMGALRQMITHFHGANALDGTVLPQVTAWLDRLPASSSQWRAYYIDKQSFWDEFANFVNKVLVRRHTLGDSFCNDTQNEEQIITLFFRSYVRLCARLLQVDAYFLSHHNYEDVYEQNLLIWKHLRHLNSIFRAEKTALFAMLAKEYAADVREMSTAIMNEFLDSPTDGAKHLFRAADAACRKLPSNISMGIAVHVTFICISLGWHILDVSPLPRRSRFNHDVLAFFRQYDAEMQTPSKVIDVTVVKELLGQFAVLLSELCHWDEDISVTLVDEFLDFGSPDSPSTAATDAETTNRLVSFRQDRSYFHILVSSAWRFKLLKKYVVKGRMELRVMSIGAMDDALVNIWRDYHLSELQTNHPVMQYLADFLLHEKVVDYIISVDSHPQIISRSGNIVGFLIVTHRYSDSQTDAIWQTLTHSPDPRVVLATIKMLLTITNLMYPAELQYFFTKIYDIPVANISMDLLRFLRELTQKSQQKPVNWSSTNPKARPWNVCVRMIQDTSPSRDSGKALQTLHDEACDQLLYLSSTIDETERHLICLNCIEQISTRSRKATGSVHAILILVSNSTFSQIGSLLKDENILRPILEELCFFVDTETSKEYPPSYTTALQYRLDLLRNILVRATEFIPSDLYKDLWDHTVGKFVLNPTLRDWAWLRFAEVIKNNPHNECCKDLVFQYIPKLKPEFFTTGMFEFVTAYKFKLVQNPDGAIEAKGGSQKFSDDLLWRMVLLSPPHSIEDRAAKFLATRYLEINTEKGVTLEEVEETHVALVEKCIKELLLAFQTLRNKQRAPAGMDDAMDVVLSSLTRQETELRFSRMVLFVKLLLSEIRSKPQFYHSGRSDSKVEMLEADLPAGDPIEISYQVSATNERRAMMMGSENTFHDLYMRLCHSTGLTRLNIFHSGQRLVYDEKKASTLAEIGLQFHAHLLVQKAAGSETRQPGFDSKAPQSAFEIAFTEHLDELFVCMDSDDRTSSAIFELLSSFPFRERIVNEVMSDTRSSQDIFPPHKPYQVKYAAFALQNHLREQVRKGSLDDVFLMKAVNVLGEALLDQELFDDSLCLPTELDLINTLVSILLEFLKERPSQDISSVYFPNEVAIVHRLVKILQAALRNNEDCAGLVVNAYSTIIEASLHSRGIWDSFVNHPDASTLHKSILLVDPRKSIRQAVGQSIASVCGGDLPFTSPLDRTETASHFWTIIATILPDTMNHQKQSEQLFSIAEQVFRDHDEHSRNEESLRSYLMIWSDLLLRYKHEEFVGRDDVDFVVLGFTRLLLCCIPSLKSFKKPLNVGSLMERIFEKFLFIPRICEMNDDDTPHDLLPVLESKTRRELYDLIIALAEDRNSYNLLLQLADGLGSSEDSASLRSYAVDRLNEIRSSTGYVGLVNPRAICYMNSLLTQLFMNVNFRKFMLELNVADGSGSQRLLSETQKLFGIMQNTFRKSADPREFASCVKGLEGAPIDINIQMDADEFYNLLFDQWEGQMLSPETRQRFRSFYGGQTVNQIKSMECEHVSERVESFFVVQCDVQGKANLQESLQAFVEGDVMEGDNKYKCESCGGRFVDAVKRTCLKDVPDNLIFHLKRFDFDLVEMRRAKINDLFQFPDSIDISSYHVDHLTDPSKPRQEDIFDLVGVLVHQGTSENGHYYSYIRERPCPTGGAENWVEFNDRDVDTFDVAGLPYQAFGGFYEDQYQRTQKQFSAYMLFYQRRTAIEKDHQQYISSPLCGAPKVSIPPQLESDINEDNDSFIREYSLHDPNHSRFVRQLLRTLRTVNTGSCSETHRQEEKALHIALDHVCRTICRQRNIEEFEETMLQIRKTALSCPDCCHITLKWLSSSDVALTNFFLRCLHPKVRSQVRAFLIDGLRMLRERDPALYGMETTDTDMETGTAIPNVGVLPELVLRFRAVADESWISARGWDDLYLTLCQIAHLGYMETAVLLNNDMLEFPLKVLSMPANPTLSQSEPDMRRLIDKRKPMFNRLTELVYTLLSKVDVNAKPRGRNAQDFDRLELYDRNTGKFPLSHMEYSIISTWDENNRALAVLDKMIESFDRSRTEVFYPGEVLKLLLQSQDLRLQRNILHTVVEGVSCLNPPYSDPYVRAALSYCEGSSETHLVLRVFDTVINSAVSLRAHGGDSHLEFFNGVLLAYINDTSGQKTNPDTFYNFLFEKIKTYAMALLVYENDVIRKATANHLEDVFKKVLPDESLSDDTLRHKYLAMRKLILELMTKIAIEHENHTPRSYMQPMIASCQILVQLLVDFLNSDNPALEPLRDAARDTSLIQQFQVDVDHRLRIWPLDDGTPISTGGELNPQSAGSSSFTLADLDSEAYEHSDYGSESDDALE</sequence>
<keyword evidence="4" id="KW-1185">Reference proteome</keyword>
<dbReference type="InterPro" id="IPR028889">
    <property type="entry name" value="USP"/>
</dbReference>
<dbReference type="PANTHER" id="PTHR24006">
    <property type="entry name" value="UBIQUITIN CARBOXYL-TERMINAL HYDROLASE"/>
    <property type="match status" value="1"/>
</dbReference>
<dbReference type="GO" id="GO:0004843">
    <property type="term" value="F:cysteine-type deubiquitinase activity"/>
    <property type="evidence" value="ECO:0007669"/>
    <property type="project" value="InterPro"/>
</dbReference>
<comment type="caution">
    <text evidence="3">The sequence shown here is derived from an EMBL/GenBank/DDBJ whole genome shotgun (WGS) entry which is preliminary data.</text>
</comment>
<dbReference type="FunFam" id="3.90.70.10:FF:000136">
    <property type="entry name" value="Ubiquitin C-terminal hydrolase, putative"/>
    <property type="match status" value="1"/>
</dbReference>
<accession>A0A9P9I7A8</accession>
<dbReference type="OrthoDB" id="420187at2759"/>
<feature type="region of interest" description="Disordered" evidence="1">
    <location>
        <begin position="2466"/>
        <end position="2485"/>
    </location>
</feature>
<protein>
    <recommendedName>
        <fullName evidence="2">USP domain-containing protein</fullName>
    </recommendedName>
</protein>
<feature type="compositionally biased region" description="Polar residues" evidence="1">
    <location>
        <begin position="81"/>
        <end position="94"/>
    </location>
</feature>
<dbReference type="SUPFAM" id="SSF54001">
    <property type="entry name" value="Cysteine proteinases"/>
    <property type="match status" value="1"/>
</dbReference>
<dbReference type="Pfam" id="PF12030">
    <property type="entry name" value="DUF3517"/>
    <property type="match status" value="1"/>
</dbReference>
<proteinExistence type="predicted"/>
<organism evidence="3 4">
    <name type="scientific">Dendryphion nanum</name>
    <dbReference type="NCBI Taxonomy" id="256645"/>
    <lineage>
        <taxon>Eukaryota</taxon>
        <taxon>Fungi</taxon>
        <taxon>Dikarya</taxon>
        <taxon>Ascomycota</taxon>
        <taxon>Pezizomycotina</taxon>
        <taxon>Dothideomycetes</taxon>
        <taxon>Pleosporomycetidae</taxon>
        <taxon>Pleosporales</taxon>
        <taxon>Torulaceae</taxon>
        <taxon>Dendryphion</taxon>
    </lineage>
</organism>
<evidence type="ECO:0000313" key="3">
    <source>
        <dbReference type="EMBL" id="KAH7110553.1"/>
    </source>
</evidence>
<dbReference type="GO" id="GO:0005634">
    <property type="term" value="C:nucleus"/>
    <property type="evidence" value="ECO:0007669"/>
    <property type="project" value="TreeGrafter"/>
</dbReference>
<dbReference type="GO" id="GO:0005829">
    <property type="term" value="C:cytosol"/>
    <property type="evidence" value="ECO:0007669"/>
    <property type="project" value="TreeGrafter"/>
</dbReference>
<name>A0A9P9I7A8_9PLEO</name>
<dbReference type="PROSITE" id="PS50235">
    <property type="entry name" value="USP_3"/>
    <property type="match status" value="1"/>
</dbReference>
<dbReference type="PROSITE" id="PS00973">
    <property type="entry name" value="USP_2"/>
    <property type="match status" value="1"/>
</dbReference>
<evidence type="ECO:0000259" key="2">
    <source>
        <dbReference type="PROSITE" id="PS50235"/>
    </source>
</evidence>
<dbReference type="InterPro" id="IPR001394">
    <property type="entry name" value="Peptidase_C19_UCH"/>
</dbReference>
<dbReference type="InterPro" id="IPR021905">
    <property type="entry name" value="DUF3517"/>
</dbReference>
<dbReference type="Proteomes" id="UP000700596">
    <property type="component" value="Unassembled WGS sequence"/>
</dbReference>
<feature type="domain" description="USP" evidence="2">
    <location>
        <begin position="1550"/>
        <end position="1875"/>
    </location>
</feature>
<dbReference type="InterPro" id="IPR050164">
    <property type="entry name" value="Peptidase_C19"/>
</dbReference>
<evidence type="ECO:0000313" key="4">
    <source>
        <dbReference type="Proteomes" id="UP000700596"/>
    </source>
</evidence>
<dbReference type="Gene3D" id="3.90.70.10">
    <property type="entry name" value="Cysteine proteinases"/>
    <property type="match status" value="1"/>
</dbReference>